<proteinExistence type="predicted"/>
<evidence type="ECO:0000256" key="1">
    <source>
        <dbReference type="SAM" id="MobiDB-lite"/>
    </source>
</evidence>
<accession>A0A915L772</accession>
<feature type="region of interest" description="Disordered" evidence="1">
    <location>
        <begin position="39"/>
        <end position="70"/>
    </location>
</feature>
<feature type="compositionally biased region" description="Acidic residues" evidence="1">
    <location>
        <begin position="60"/>
        <end position="70"/>
    </location>
</feature>
<reference evidence="3" key="1">
    <citation type="submission" date="2022-11" db="UniProtKB">
        <authorList>
            <consortium name="WormBaseParasite"/>
        </authorList>
    </citation>
    <scope>IDENTIFICATION</scope>
</reference>
<keyword evidence="2" id="KW-1185">Reference proteome</keyword>
<dbReference type="AlphaFoldDB" id="A0A915L772"/>
<sequence>MLDCISSDHSRSFCLGTVPNGFCNIKILMRTTHIKLLTAPKVPKKKKKKQKDEWNKSPEVSDDEDLAIQP</sequence>
<evidence type="ECO:0000313" key="3">
    <source>
        <dbReference type="WBParaSite" id="nRc.2.0.1.t46328-RA"/>
    </source>
</evidence>
<dbReference type="WBParaSite" id="nRc.2.0.1.t46328-RA">
    <property type="protein sequence ID" value="nRc.2.0.1.t46328-RA"/>
    <property type="gene ID" value="nRc.2.0.1.g46328"/>
</dbReference>
<protein>
    <submittedName>
        <fullName evidence="3">Uncharacterized protein</fullName>
    </submittedName>
</protein>
<name>A0A915L772_ROMCU</name>
<evidence type="ECO:0000313" key="2">
    <source>
        <dbReference type="Proteomes" id="UP000887565"/>
    </source>
</evidence>
<organism evidence="2 3">
    <name type="scientific">Romanomermis culicivorax</name>
    <name type="common">Nematode worm</name>
    <dbReference type="NCBI Taxonomy" id="13658"/>
    <lineage>
        <taxon>Eukaryota</taxon>
        <taxon>Metazoa</taxon>
        <taxon>Ecdysozoa</taxon>
        <taxon>Nematoda</taxon>
        <taxon>Enoplea</taxon>
        <taxon>Dorylaimia</taxon>
        <taxon>Mermithida</taxon>
        <taxon>Mermithoidea</taxon>
        <taxon>Mermithidae</taxon>
        <taxon>Romanomermis</taxon>
    </lineage>
</organism>
<dbReference type="Proteomes" id="UP000887565">
    <property type="component" value="Unplaced"/>
</dbReference>